<dbReference type="InterPro" id="IPR047112">
    <property type="entry name" value="RecG/Mfd"/>
</dbReference>
<dbReference type="InterPro" id="IPR045562">
    <property type="entry name" value="RecG_dom3_C"/>
</dbReference>
<dbReference type="Gene3D" id="2.40.50.140">
    <property type="entry name" value="Nucleic acid-binding proteins"/>
    <property type="match status" value="1"/>
</dbReference>
<dbReference type="Gene3D" id="3.40.50.300">
    <property type="entry name" value="P-loop containing nucleotide triphosphate hydrolases"/>
    <property type="match status" value="2"/>
</dbReference>
<gene>
    <name evidence="18" type="primary">recG</name>
    <name evidence="18" type="ORF">DDT42_00309</name>
</gene>
<dbReference type="GO" id="GO:0005524">
    <property type="term" value="F:ATP binding"/>
    <property type="evidence" value="ECO:0007669"/>
    <property type="project" value="UniProtKB-KW"/>
</dbReference>
<dbReference type="InterPro" id="IPR004609">
    <property type="entry name" value="ATP-dep_DNA_helicase_RecG"/>
</dbReference>
<keyword evidence="6 15" id="KW-0347">Helicase</keyword>
<reference evidence="18 19" key="1">
    <citation type="journal article" date="2021" name="bioRxiv">
        <title>Unique metabolic strategies in Hadean analogues reveal hints for primordial physiology.</title>
        <authorList>
            <person name="Nobu M.K."/>
            <person name="Nakai R."/>
            <person name="Tamazawa S."/>
            <person name="Mori H."/>
            <person name="Toyoda A."/>
            <person name="Ijiri A."/>
            <person name="Suzuki S."/>
            <person name="Kurokawa K."/>
            <person name="Kamagata Y."/>
            <person name="Tamaki H."/>
        </authorList>
    </citation>
    <scope>NUCLEOTIDE SEQUENCE [LARGE SCALE GENOMIC DNA]</scope>
    <source>
        <strain evidence="18">BS525</strain>
    </source>
</reference>
<dbReference type="Pfam" id="PF17191">
    <property type="entry name" value="RecG_wedge"/>
    <property type="match status" value="1"/>
</dbReference>
<evidence type="ECO:0000256" key="11">
    <source>
        <dbReference type="ARBA" id="ARBA00023235"/>
    </source>
</evidence>
<keyword evidence="10 15" id="KW-0234">DNA repair</keyword>
<evidence type="ECO:0000313" key="19">
    <source>
        <dbReference type="Proteomes" id="UP000811545"/>
    </source>
</evidence>
<evidence type="ECO:0000256" key="7">
    <source>
        <dbReference type="ARBA" id="ARBA00022840"/>
    </source>
</evidence>
<keyword evidence="3 15" id="KW-0547">Nucleotide-binding</keyword>
<evidence type="ECO:0000256" key="12">
    <source>
        <dbReference type="ARBA" id="ARBA00034617"/>
    </source>
</evidence>
<dbReference type="NCBIfam" id="NF008165">
    <property type="entry name" value="PRK10917.1-3"/>
    <property type="match status" value="1"/>
</dbReference>
<comment type="function">
    <text evidence="15">Plays a critical role in recombination and DNA repair. Helps process Holliday junction intermediates to mature products by catalyzing branch migration. Has replication fork regression activity, unwinds stalled or blocked replication forks to make a HJ that can be resolved. Has a DNA unwinding activity characteristic of a DNA helicase with 3'-5' polarity.</text>
</comment>
<accession>A0A9E2BF48</accession>
<proteinExistence type="inferred from homology"/>
<evidence type="ECO:0000256" key="13">
    <source>
        <dbReference type="ARBA" id="ARBA00034808"/>
    </source>
</evidence>
<dbReference type="CDD" id="cd04488">
    <property type="entry name" value="RecG_wedge_OBF"/>
    <property type="match status" value="1"/>
</dbReference>
<dbReference type="CDD" id="cd17992">
    <property type="entry name" value="DEXHc_RecG"/>
    <property type="match status" value="1"/>
</dbReference>
<dbReference type="PROSITE" id="PS51194">
    <property type="entry name" value="HELICASE_CTER"/>
    <property type="match status" value="1"/>
</dbReference>
<dbReference type="SUPFAM" id="SSF52540">
    <property type="entry name" value="P-loop containing nucleoside triphosphate hydrolases"/>
    <property type="match status" value="2"/>
</dbReference>
<dbReference type="GO" id="GO:0016787">
    <property type="term" value="F:hydrolase activity"/>
    <property type="evidence" value="ECO:0007669"/>
    <property type="project" value="UniProtKB-KW"/>
</dbReference>
<dbReference type="Pfam" id="PF19833">
    <property type="entry name" value="RecG_dom3_C"/>
    <property type="match status" value="1"/>
</dbReference>
<evidence type="ECO:0000256" key="4">
    <source>
        <dbReference type="ARBA" id="ARBA00022763"/>
    </source>
</evidence>
<dbReference type="Proteomes" id="UP000811545">
    <property type="component" value="Unassembled WGS sequence"/>
</dbReference>
<dbReference type="GO" id="GO:0006310">
    <property type="term" value="P:DNA recombination"/>
    <property type="evidence" value="ECO:0007669"/>
    <property type="project" value="UniProtKB-UniRule"/>
</dbReference>
<feature type="domain" description="Helicase ATP-binding" evidence="16">
    <location>
        <begin position="384"/>
        <end position="544"/>
    </location>
</feature>
<comment type="catalytic activity">
    <reaction evidence="12 15">
        <text>Couples ATP hydrolysis with the unwinding of duplex DNA by translocating in the 3'-5' direction.</text>
        <dbReference type="EC" id="5.6.2.4"/>
    </reaction>
</comment>
<dbReference type="InterPro" id="IPR011545">
    <property type="entry name" value="DEAD/DEAH_box_helicase_dom"/>
</dbReference>
<evidence type="ECO:0000256" key="15">
    <source>
        <dbReference type="RuleBase" id="RU363016"/>
    </source>
</evidence>
<evidence type="ECO:0000256" key="8">
    <source>
        <dbReference type="ARBA" id="ARBA00023125"/>
    </source>
</evidence>
<sequence>MFPPQIENEIRKLKSLVAGEIKKGKTSFSDLYSSFSEDTAKIISSLRLKFGDINQLEYLETLSQKINKYTTAGLKDKQKYLREIVIIINSLDRKKETKYEPQKPKMVENISLNLNSPLNLIKGIGINKIKTLNRLNLRTINDVLWYIPRYHIDRTKIKKVKDLEAGKEQTLLVELVSWERDQKIRNLTISRAVFQDETGYMYGAWFNQTFLRKNLKPGDKLFLSGKVDFFRNRWEISSPDYELYTNAESLEHGRLVPVYNLASGLNQRFLRKLIHDCLEKYSYLLTEYLPERVISENHLLELGNAITEIHFPESEATKELARYRLIFQELFNLQLQVLLRKEQIKKSSSLPLKSTNMMLKPFMESLPFVLTEDQLTVIQTIKKDLARSIPMNRLLHGEVGSGKTVVAIAAALIAIENNTQAVIIAPTEVLAMQHYETISEMLEPKVKCALLTGTVLATRKKILLDKIASGEINLIVGTHALLEDPVNFYRLGLVIIDEQHRFGVAQRWKIKAKGNNPHLLVMSATPIPRTLTLTLYGDLEVSTIKELPKERGQIKTYWVDPSIRAKVYGLLKKQVLSERQGYVICPTIEESAKLELKAVTTLFEELKSDYLTGVRLDMVHGRLPSRELEAKMSDFKAGKIDVLIATSVVEVGVDVKNANFLVIEDAHRFGLSQLHQLRGRIRRGKNDGYCFLISDPVGEESVKRLKTMVTTDNGFLIAEEDLRIRGSGELAGFRQHGLSEFKIANPLRDLKILELAKKEVEKILLQDPFLLRDENKLLKSVITNNEDSVELMRV</sequence>
<keyword evidence="8" id="KW-0238">DNA-binding</keyword>
<organism evidence="18 19">
    <name type="scientific">Psychracetigena formicireducens</name>
    <dbReference type="NCBI Taxonomy" id="2986056"/>
    <lineage>
        <taxon>Bacteria</taxon>
        <taxon>Bacillati</taxon>
        <taxon>Candidatus Lithacetigenota</taxon>
        <taxon>Candidatus Psychracetigena</taxon>
    </lineage>
</organism>
<keyword evidence="9 15" id="KW-0233">DNA recombination</keyword>
<keyword evidence="5 15" id="KW-0378">Hydrolase</keyword>
<name>A0A9E2BF48_PSYF1</name>
<dbReference type="EC" id="5.6.2.4" evidence="13 15"/>
<dbReference type="InterPro" id="IPR027417">
    <property type="entry name" value="P-loop_NTPase"/>
</dbReference>
<keyword evidence="4 15" id="KW-0227">DNA damage</keyword>
<dbReference type="GO" id="GO:0006281">
    <property type="term" value="P:DNA repair"/>
    <property type="evidence" value="ECO:0007669"/>
    <property type="project" value="UniProtKB-UniRule"/>
</dbReference>
<dbReference type="GO" id="GO:0043138">
    <property type="term" value="F:3'-5' DNA helicase activity"/>
    <property type="evidence" value="ECO:0007669"/>
    <property type="project" value="UniProtKB-EC"/>
</dbReference>
<evidence type="ECO:0000256" key="10">
    <source>
        <dbReference type="ARBA" id="ARBA00023204"/>
    </source>
</evidence>
<dbReference type="InterPro" id="IPR001650">
    <property type="entry name" value="Helicase_C-like"/>
</dbReference>
<evidence type="ECO:0000313" key="18">
    <source>
        <dbReference type="EMBL" id="MBT9144468.1"/>
    </source>
</evidence>
<evidence type="ECO:0000256" key="14">
    <source>
        <dbReference type="ARBA" id="ARBA00048988"/>
    </source>
</evidence>
<dbReference type="AlphaFoldDB" id="A0A9E2BF48"/>
<dbReference type="EMBL" id="QLTW01000009">
    <property type="protein sequence ID" value="MBT9144468.1"/>
    <property type="molecule type" value="Genomic_DNA"/>
</dbReference>
<dbReference type="PANTHER" id="PTHR47964:SF1">
    <property type="entry name" value="ATP-DEPENDENT DNA HELICASE HOMOLOG RECG, CHLOROPLASTIC"/>
    <property type="match status" value="1"/>
</dbReference>
<dbReference type="NCBIfam" id="TIGR00643">
    <property type="entry name" value="recG"/>
    <property type="match status" value="1"/>
</dbReference>
<dbReference type="NCBIfam" id="NF008168">
    <property type="entry name" value="PRK10917.2-2"/>
    <property type="match status" value="1"/>
</dbReference>
<keyword evidence="11" id="KW-0413">Isomerase</keyword>
<evidence type="ECO:0000256" key="6">
    <source>
        <dbReference type="ARBA" id="ARBA00022806"/>
    </source>
</evidence>
<dbReference type="InterPro" id="IPR014001">
    <property type="entry name" value="Helicase_ATP-bd"/>
</dbReference>
<keyword evidence="7 15" id="KW-0067">ATP-binding</keyword>
<dbReference type="SMART" id="SM00490">
    <property type="entry name" value="HELICc"/>
    <property type="match status" value="1"/>
</dbReference>
<evidence type="ECO:0000259" key="16">
    <source>
        <dbReference type="PROSITE" id="PS51192"/>
    </source>
</evidence>
<evidence type="ECO:0000256" key="5">
    <source>
        <dbReference type="ARBA" id="ARBA00022801"/>
    </source>
</evidence>
<comment type="catalytic activity">
    <reaction evidence="14 15">
        <text>ATP + H2O = ADP + phosphate + H(+)</text>
        <dbReference type="Rhea" id="RHEA:13065"/>
        <dbReference type="ChEBI" id="CHEBI:15377"/>
        <dbReference type="ChEBI" id="CHEBI:15378"/>
        <dbReference type="ChEBI" id="CHEBI:30616"/>
        <dbReference type="ChEBI" id="CHEBI:43474"/>
        <dbReference type="ChEBI" id="CHEBI:456216"/>
        <dbReference type="EC" id="5.6.2.4"/>
    </reaction>
</comment>
<feature type="domain" description="Helicase C-terminal" evidence="17">
    <location>
        <begin position="570"/>
        <end position="728"/>
    </location>
</feature>
<evidence type="ECO:0000256" key="9">
    <source>
        <dbReference type="ARBA" id="ARBA00023172"/>
    </source>
</evidence>
<dbReference type="Pfam" id="PF00270">
    <property type="entry name" value="DEAD"/>
    <property type="match status" value="1"/>
</dbReference>
<protein>
    <recommendedName>
        <fullName evidence="2 15">ATP-dependent DNA helicase RecG</fullName>
        <ecNumber evidence="13 15">5.6.2.4</ecNumber>
    </recommendedName>
</protein>
<comment type="caution">
    <text evidence="18">The sequence shown here is derived from an EMBL/GenBank/DDBJ whole genome shotgun (WGS) entry which is preliminary data.</text>
</comment>
<dbReference type="InterPro" id="IPR033454">
    <property type="entry name" value="RecG_wedge"/>
</dbReference>
<dbReference type="PROSITE" id="PS51192">
    <property type="entry name" value="HELICASE_ATP_BIND_1"/>
    <property type="match status" value="1"/>
</dbReference>
<comment type="similarity">
    <text evidence="1 15">Belongs to the helicase family. RecG subfamily.</text>
</comment>
<dbReference type="Pfam" id="PF00271">
    <property type="entry name" value="Helicase_C"/>
    <property type="match status" value="1"/>
</dbReference>
<evidence type="ECO:0000256" key="3">
    <source>
        <dbReference type="ARBA" id="ARBA00022741"/>
    </source>
</evidence>
<dbReference type="InterPro" id="IPR012340">
    <property type="entry name" value="NA-bd_OB-fold"/>
</dbReference>
<dbReference type="GO" id="GO:0003677">
    <property type="term" value="F:DNA binding"/>
    <property type="evidence" value="ECO:0007669"/>
    <property type="project" value="UniProtKB-KW"/>
</dbReference>
<evidence type="ECO:0000256" key="1">
    <source>
        <dbReference type="ARBA" id="ARBA00007504"/>
    </source>
</evidence>
<dbReference type="PANTHER" id="PTHR47964">
    <property type="entry name" value="ATP-DEPENDENT DNA HELICASE HOMOLOG RECG, CHLOROPLASTIC"/>
    <property type="match status" value="1"/>
</dbReference>
<dbReference type="SUPFAM" id="SSF50249">
    <property type="entry name" value="Nucleic acid-binding proteins"/>
    <property type="match status" value="1"/>
</dbReference>
<dbReference type="SMART" id="SM00487">
    <property type="entry name" value="DEXDc"/>
    <property type="match status" value="1"/>
</dbReference>
<evidence type="ECO:0000259" key="17">
    <source>
        <dbReference type="PROSITE" id="PS51194"/>
    </source>
</evidence>
<evidence type="ECO:0000256" key="2">
    <source>
        <dbReference type="ARBA" id="ARBA00017846"/>
    </source>
</evidence>